<comment type="similarity">
    <text evidence="3">Belongs to the FliG family.</text>
</comment>
<dbReference type="Pfam" id="PF14842">
    <property type="entry name" value="FliG_N"/>
    <property type="match status" value="1"/>
</dbReference>
<dbReference type="GO" id="GO:0005886">
    <property type="term" value="C:plasma membrane"/>
    <property type="evidence" value="ECO:0007669"/>
    <property type="project" value="UniProtKB-SubCell"/>
</dbReference>
<evidence type="ECO:0000259" key="13">
    <source>
        <dbReference type="Pfam" id="PF14842"/>
    </source>
</evidence>
<dbReference type="InterPro" id="IPR032779">
    <property type="entry name" value="FliG_M"/>
</dbReference>
<accession>A0A518JX61</accession>
<dbReference type="GO" id="GO:0003774">
    <property type="term" value="F:cytoskeletal motor activity"/>
    <property type="evidence" value="ECO:0007669"/>
    <property type="project" value="InterPro"/>
</dbReference>
<feature type="domain" description="Flagellar motor switch protein FliG C-terminal" evidence="11">
    <location>
        <begin position="218"/>
        <end position="324"/>
    </location>
</feature>
<keyword evidence="8" id="KW-0472">Membrane</keyword>
<keyword evidence="15" id="KW-1185">Reference proteome</keyword>
<evidence type="ECO:0000313" key="15">
    <source>
        <dbReference type="Proteomes" id="UP000315082"/>
    </source>
</evidence>
<dbReference type="GO" id="GO:0006935">
    <property type="term" value="P:chemotaxis"/>
    <property type="evidence" value="ECO:0007669"/>
    <property type="project" value="UniProtKB-KW"/>
</dbReference>
<comment type="subcellular location">
    <subcellularLocation>
        <location evidence="1">Bacterial flagellum basal body</location>
    </subcellularLocation>
    <subcellularLocation>
        <location evidence="2">Cell membrane</location>
        <topology evidence="2">Peripheral membrane protein</topology>
        <orientation evidence="2">Cytoplasmic side</orientation>
    </subcellularLocation>
</comment>
<evidence type="ECO:0000256" key="4">
    <source>
        <dbReference type="ARBA" id="ARBA00021870"/>
    </source>
</evidence>
<dbReference type="SUPFAM" id="SSF48029">
    <property type="entry name" value="FliG"/>
    <property type="match status" value="2"/>
</dbReference>
<dbReference type="InterPro" id="IPR000090">
    <property type="entry name" value="Flg_Motor_Flig"/>
</dbReference>
<keyword evidence="14" id="KW-0969">Cilium</keyword>
<keyword evidence="5" id="KW-1003">Cell membrane</keyword>
<dbReference type="Proteomes" id="UP000315082">
    <property type="component" value="Chromosome"/>
</dbReference>
<evidence type="ECO:0000256" key="5">
    <source>
        <dbReference type="ARBA" id="ARBA00022475"/>
    </source>
</evidence>
<protein>
    <recommendedName>
        <fullName evidence="4">Flagellar motor switch protein FliG</fullName>
    </recommendedName>
</protein>
<evidence type="ECO:0000259" key="11">
    <source>
        <dbReference type="Pfam" id="PF01706"/>
    </source>
</evidence>
<evidence type="ECO:0000256" key="3">
    <source>
        <dbReference type="ARBA" id="ARBA00010299"/>
    </source>
</evidence>
<dbReference type="AlphaFoldDB" id="A0A518JX61"/>
<evidence type="ECO:0000256" key="2">
    <source>
        <dbReference type="ARBA" id="ARBA00004413"/>
    </source>
</evidence>
<proteinExistence type="inferred from homology"/>
<evidence type="ECO:0000259" key="12">
    <source>
        <dbReference type="Pfam" id="PF14841"/>
    </source>
</evidence>
<dbReference type="Pfam" id="PF01706">
    <property type="entry name" value="FliG_C"/>
    <property type="match status" value="1"/>
</dbReference>
<feature type="signal peptide" evidence="10">
    <location>
        <begin position="1"/>
        <end position="24"/>
    </location>
</feature>
<reference evidence="14 15" key="1">
    <citation type="submission" date="2019-02" db="EMBL/GenBank/DDBJ databases">
        <title>Deep-cultivation of Planctomycetes and their phenomic and genomic characterization uncovers novel biology.</title>
        <authorList>
            <person name="Wiegand S."/>
            <person name="Jogler M."/>
            <person name="Boedeker C."/>
            <person name="Pinto D."/>
            <person name="Vollmers J."/>
            <person name="Rivas-Marin E."/>
            <person name="Kohn T."/>
            <person name="Peeters S.H."/>
            <person name="Heuer A."/>
            <person name="Rast P."/>
            <person name="Oberbeckmann S."/>
            <person name="Bunk B."/>
            <person name="Jeske O."/>
            <person name="Meyerdierks A."/>
            <person name="Storesund J.E."/>
            <person name="Kallscheuer N."/>
            <person name="Luecker S."/>
            <person name="Lage O.M."/>
            <person name="Pohl T."/>
            <person name="Merkel B.J."/>
            <person name="Hornburger P."/>
            <person name="Mueller R.-W."/>
            <person name="Bruemmer F."/>
            <person name="Labrenz M."/>
            <person name="Spormann A.M."/>
            <person name="Op den Camp H."/>
            <person name="Overmann J."/>
            <person name="Amann R."/>
            <person name="Jetten M.S.M."/>
            <person name="Mascher T."/>
            <person name="Medema M.H."/>
            <person name="Devos D.P."/>
            <person name="Kaster A.-K."/>
            <person name="Ovreas L."/>
            <person name="Rohde M."/>
            <person name="Galperin M.Y."/>
            <person name="Jogler C."/>
        </authorList>
    </citation>
    <scope>NUCLEOTIDE SEQUENCE [LARGE SCALE GENOMIC DNA]</scope>
    <source>
        <strain evidence="14 15">Poly24</strain>
    </source>
</reference>
<evidence type="ECO:0000256" key="7">
    <source>
        <dbReference type="ARBA" id="ARBA00022779"/>
    </source>
</evidence>
<keyword evidence="7" id="KW-0283">Flagellar rotation</keyword>
<dbReference type="GO" id="GO:0009425">
    <property type="term" value="C:bacterial-type flagellum basal body"/>
    <property type="evidence" value="ECO:0007669"/>
    <property type="project" value="UniProtKB-SubCell"/>
</dbReference>
<evidence type="ECO:0000256" key="9">
    <source>
        <dbReference type="ARBA" id="ARBA00023143"/>
    </source>
</evidence>
<evidence type="ECO:0000256" key="8">
    <source>
        <dbReference type="ARBA" id="ARBA00023136"/>
    </source>
</evidence>
<dbReference type="KEGG" id="rcf:Poly24_38470"/>
<dbReference type="InterPro" id="IPR011002">
    <property type="entry name" value="FliG_a-hlx"/>
</dbReference>
<keyword evidence="14" id="KW-0966">Cell projection</keyword>
<evidence type="ECO:0000256" key="6">
    <source>
        <dbReference type="ARBA" id="ARBA00022500"/>
    </source>
</evidence>
<dbReference type="Pfam" id="PF14841">
    <property type="entry name" value="FliG_M"/>
    <property type="match status" value="1"/>
</dbReference>
<dbReference type="InterPro" id="IPR028263">
    <property type="entry name" value="FliG_N"/>
</dbReference>
<dbReference type="EMBL" id="CP036348">
    <property type="protein sequence ID" value="QDV70128.1"/>
    <property type="molecule type" value="Genomic_DNA"/>
</dbReference>
<sequence precursor="true">MEKSKFETSLRRCAVLLMSLSTKAATIVMSRLTTAQVEAISLEIARMESVGGAEQEDVMHEFMGTKTSALNVSCGGLNLAKELIRQAMGNDADPVIQRIEQSIEQKPFAFVRRIEPRNLIQFVQDEHPQTIALILSHLPEGYCAEVLSGLDPEKQLEVIQRIAVVGSADTLAMADLERGLEMRLASLVNGTNLHVGGVEHVAGILNVSERSVERTIMEALAEEEPELVDEIRHLMFVFEDIAKMGDKDIQSLLKNVEASKWACALKGCSEPLVNKVMKNMSSRAADNLREEMGFLGAVRVSDVEAAQQGIVDMVRTLEDAGEISRPTGEEEEEFVS</sequence>
<keyword evidence="14" id="KW-0282">Flagellum</keyword>
<dbReference type="PRINTS" id="PR00954">
    <property type="entry name" value="FLGMOTORFLIG"/>
</dbReference>
<organism evidence="14 15">
    <name type="scientific">Rosistilla carotiformis</name>
    <dbReference type="NCBI Taxonomy" id="2528017"/>
    <lineage>
        <taxon>Bacteria</taxon>
        <taxon>Pseudomonadati</taxon>
        <taxon>Planctomycetota</taxon>
        <taxon>Planctomycetia</taxon>
        <taxon>Pirellulales</taxon>
        <taxon>Pirellulaceae</taxon>
        <taxon>Rosistilla</taxon>
    </lineage>
</organism>
<evidence type="ECO:0000256" key="1">
    <source>
        <dbReference type="ARBA" id="ARBA00004117"/>
    </source>
</evidence>
<dbReference type="GO" id="GO:0071973">
    <property type="term" value="P:bacterial-type flagellum-dependent cell motility"/>
    <property type="evidence" value="ECO:0007669"/>
    <property type="project" value="InterPro"/>
</dbReference>
<dbReference type="Gene3D" id="1.10.220.30">
    <property type="match status" value="3"/>
</dbReference>
<dbReference type="PANTHER" id="PTHR30534:SF0">
    <property type="entry name" value="FLAGELLAR MOTOR SWITCH PROTEIN FLIG"/>
    <property type="match status" value="1"/>
</dbReference>
<dbReference type="NCBIfam" id="TIGR00207">
    <property type="entry name" value="fliG"/>
    <property type="match status" value="1"/>
</dbReference>
<dbReference type="InterPro" id="IPR023087">
    <property type="entry name" value="Flg_Motor_Flig_C"/>
</dbReference>
<evidence type="ECO:0000256" key="10">
    <source>
        <dbReference type="SAM" id="SignalP"/>
    </source>
</evidence>
<dbReference type="RefSeq" id="WP_231753219.1">
    <property type="nucleotide sequence ID" value="NZ_CP036348.1"/>
</dbReference>
<name>A0A518JX61_9BACT</name>
<keyword evidence="6" id="KW-0145">Chemotaxis</keyword>
<feature type="chain" id="PRO_5022065888" description="Flagellar motor switch protein FliG" evidence="10">
    <location>
        <begin position="25"/>
        <end position="336"/>
    </location>
</feature>
<keyword evidence="10" id="KW-0732">Signal</keyword>
<evidence type="ECO:0000313" key="14">
    <source>
        <dbReference type="EMBL" id="QDV70128.1"/>
    </source>
</evidence>
<keyword evidence="9" id="KW-0975">Bacterial flagellum</keyword>
<gene>
    <name evidence="14" type="primary">fliG_2</name>
    <name evidence="14" type="ORF">Poly24_38470</name>
</gene>
<dbReference type="PANTHER" id="PTHR30534">
    <property type="entry name" value="FLAGELLAR MOTOR SWITCH PROTEIN FLIG"/>
    <property type="match status" value="1"/>
</dbReference>
<feature type="domain" description="Flagellar motor switch protein FliG middle" evidence="12">
    <location>
        <begin position="116"/>
        <end position="189"/>
    </location>
</feature>
<feature type="domain" description="Flagellar motor switch protein FliG N-terminal" evidence="13">
    <location>
        <begin position="9"/>
        <end position="108"/>
    </location>
</feature>